<feature type="coiled-coil region" evidence="1">
    <location>
        <begin position="28"/>
        <end position="65"/>
    </location>
</feature>
<keyword evidence="1" id="KW-0175">Coiled coil</keyword>
<reference evidence="2 3" key="1">
    <citation type="submission" date="2021-03" db="EMBL/GenBank/DDBJ databases">
        <title>Leishmania (Mundinia) martiniquensis Genome sequencing and assembly.</title>
        <authorList>
            <person name="Almutairi H."/>
            <person name="Gatherer D."/>
        </authorList>
    </citation>
    <scope>NUCLEOTIDE SEQUENCE [LARGE SCALE GENOMIC DNA]</scope>
    <source>
        <strain evidence="2">LSCM1</strain>
    </source>
</reference>
<dbReference type="RefSeq" id="XP_067177988.1">
    <property type="nucleotide sequence ID" value="XM_067321757.1"/>
</dbReference>
<dbReference type="GeneID" id="92514269"/>
<dbReference type="KEGG" id="lmat:92514269"/>
<feature type="coiled-coil region" evidence="1">
    <location>
        <begin position="90"/>
        <end position="124"/>
    </location>
</feature>
<dbReference type="EMBL" id="JAFEUZ010000026">
    <property type="protein sequence ID" value="KAG5476530.1"/>
    <property type="molecule type" value="Genomic_DNA"/>
</dbReference>
<protein>
    <submittedName>
        <fullName evidence="2">Uncharacterized protein</fullName>
    </submittedName>
</protein>
<sequence>MIGYEGRRALLDDADEWVNIPFVVREFMKQLNDEAQASRAMMETLRREQKENNLLLRRVMQKQADLDIDNTRNIMSLSHQASRAALHSTEKRHAEQLQSLRKKTERLEDKMQHISAQVEELSQVALSSASTGSAFGELKGLVTTLNTKTETTERLLRDHIDAYTVGQKSTESLVNAAALAAVTDFQKALKDQLNIYRAEQSGLEKSLRLLQEASTSQKEESSRIRGICGELSQVLEADRKTSTDRLTSCFNTVEKLEKLCVAHHAALEARLKRTEEACVERESIAREEAKSLYAELRGVVKGDQAETQQRCYELAEELRMVKEQQRRLTEQLTAANHESESVAQRGVKQIKDIAARLASLETEVEQFSSSFVARRDHQKEQRQTQDSLDAVRSSVTDTVASFQAQVQHLAASLKTMRAEQGEDNDWLHNELGRIGTIVGYASQQHGKQERQVTSLCEIVHNLSVAVEGLQKGCGTAAAPSSAPAASVVQANPPEGGTKTEVPAAWETWRLTLVKDIEEKIAAAVPQNTQPHASPPVLERVSQQLNELTAKVDGGAKYTHAIISQQMDQMRQTVKDEVTHQLQSHSALREAAPALVEVEAVKRRVAGIELDLQTLSTRAERSHTDSEGGNLSSANAVVQRLHEVEEAVDDFRRRLLELGEHVIGVDQRSSELARSGYDMEAQLQDQQRIALKLGADLTEALERLLQTEQSLSRYQSMMTLQLSEVRACLEKWKCDAAAAPTAAAPSVEPSARVQNGVASSGANADGALMSRSASVAHLTETVERLCAQVTRMEAETLQAVRADLEAIRNEGTAATVPKIRTDDAYPTSSAALDAEGVHAIYEKLQRRLGVEESSRREAEATLRAVEARLLAVETCVSELLSSPTHGTSPPAGDAGLAATKAAVANFSDELARCHERLDSIQEQLSSSACRCSSNGECARELEREAQRQDVHHLQQQLGQLQGSMHAFVASQLRTEMCGVKPTLIEAAAAAAVLCCEDMLRASAASAATAVDAQAYTEGLRSLRVAVEEIQRRLEERISSVLEGRHRVENIEQELRTAAEGLKALEKTQSELRCGLESALSAHESHQRDLSRQLEAVVRSMEANIEEVRAEVQKPTAVPTAEPGEVNGCVEKLSDDEKAAWAAEVVNSMEATYYTRTLLEERLENIWSSMISLLTRKEDVSAVHEKLNGLHQLMQEELQIELQRLEEQMANQLAEKVSLANLQDILERHIANSDTDSDGAVL</sequence>
<feature type="coiled-coil region" evidence="1">
    <location>
        <begin position="1046"/>
        <end position="1109"/>
    </location>
</feature>
<proteinExistence type="predicted"/>
<keyword evidence="3" id="KW-1185">Reference proteome</keyword>
<comment type="caution">
    <text evidence="2">The sequence shown here is derived from an EMBL/GenBank/DDBJ whole genome shotgun (WGS) entry which is preliminary data.</text>
</comment>
<dbReference type="Proteomes" id="UP000673552">
    <property type="component" value="Chromosome 26"/>
</dbReference>
<name>A0A836HGR1_9TRYP</name>
<dbReference type="SMR" id="A0A836HGR1"/>
<dbReference type="PANTHER" id="PTHR23159:SF31">
    <property type="entry name" value="CENTROSOME-ASSOCIATED PROTEIN CEP250 ISOFORM X1"/>
    <property type="match status" value="1"/>
</dbReference>
<dbReference type="AlphaFoldDB" id="A0A836HGR1"/>
<organism evidence="2 3">
    <name type="scientific">Leishmania martiniquensis</name>
    <dbReference type="NCBI Taxonomy" id="1580590"/>
    <lineage>
        <taxon>Eukaryota</taxon>
        <taxon>Discoba</taxon>
        <taxon>Euglenozoa</taxon>
        <taxon>Kinetoplastea</taxon>
        <taxon>Metakinetoplastina</taxon>
        <taxon>Trypanosomatida</taxon>
        <taxon>Trypanosomatidae</taxon>
        <taxon>Leishmaniinae</taxon>
        <taxon>Leishmania</taxon>
    </lineage>
</organism>
<feature type="coiled-coil region" evidence="1">
    <location>
        <begin position="318"/>
        <end position="370"/>
    </location>
</feature>
<accession>A0A836HGR1</accession>
<dbReference type="OrthoDB" id="272738at2759"/>
<gene>
    <name evidence="2" type="ORF">LSCM1_04244</name>
</gene>
<feature type="coiled-coil region" evidence="1">
    <location>
        <begin position="1186"/>
        <end position="1220"/>
    </location>
</feature>
<evidence type="ECO:0000313" key="3">
    <source>
        <dbReference type="Proteomes" id="UP000673552"/>
    </source>
</evidence>
<dbReference type="PANTHER" id="PTHR23159">
    <property type="entry name" value="CENTROSOMAL PROTEIN 2"/>
    <property type="match status" value="1"/>
</dbReference>
<evidence type="ECO:0000313" key="2">
    <source>
        <dbReference type="EMBL" id="KAG5476530.1"/>
    </source>
</evidence>
<evidence type="ECO:0000256" key="1">
    <source>
        <dbReference type="SAM" id="Coils"/>
    </source>
</evidence>